<evidence type="ECO:0000313" key="5">
    <source>
        <dbReference type="Proteomes" id="UP001165090"/>
    </source>
</evidence>
<organism evidence="4 5">
    <name type="scientific">Volvox africanus</name>
    <dbReference type="NCBI Taxonomy" id="51714"/>
    <lineage>
        <taxon>Eukaryota</taxon>
        <taxon>Viridiplantae</taxon>
        <taxon>Chlorophyta</taxon>
        <taxon>core chlorophytes</taxon>
        <taxon>Chlorophyceae</taxon>
        <taxon>CS clade</taxon>
        <taxon>Chlamydomonadales</taxon>
        <taxon>Volvocaceae</taxon>
        <taxon>Volvox</taxon>
    </lineage>
</organism>
<dbReference type="Gene3D" id="1.25.40.90">
    <property type="match status" value="1"/>
</dbReference>
<gene>
    <name evidence="4" type="ORF">VaNZ11_004346</name>
</gene>
<dbReference type="Pfam" id="PF00790">
    <property type="entry name" value="VHS"/>
    <property type="match status" value="1"/>
</dbReference>
<dbReference type="InterPro" id="IPR008942">
    <property type="entry name" value="ENTH_VHS"/>
</dbReference>
<feature type="region of interest" description="Disordered" evidence="2">
    <location>
        <begin position="214"/>
        <end position="234"/>
    </location>
</feature>
<feature type="compositionally biased region" description="Low complexity" evidence="2">
    <location>
        <begin position="454"/>
        <end position="467"/>
    </location>
</feature>
<evidence type="ECO:0000256" key="2">
    <source>
        <dbReference type="SAM" id="MobiDB-lite"/>
    </source>
</evidence>
<comment type="caution">
    <text evidence="4">The sequence shown here is derived from an EMBL/GenBank/DDBJ whole genome shotgun (WGS) entry which is preliminary data.</text>
</comment>
<dbReference type="EMBL" id="BSDZ01000011">
    <property type="protein sequence ID" value="GLI61839.1"/>
    <property type="molecule type" value="Genomic_DNA"/>
</dbReference>
<comment type="similarity">
    <text evidence="1">Belongs to the TOM1 family.</text>
</comment>
<feature type="domain" description="VHS" evidence="3">
    <location>
        <begin position="42"/>
        <end position="105"/>
    </location>
</feature>
<feature type="compositionally biased region" description="Polar residues" evidence="2">
    <location>
        <begin position="218"/>
        <end position="228"/>
    </location>
</feature>
<name>A0ABQ5RWT2_9CHLO</name>
<feature type="compositionally biased region" description="Low complexity" evidence="2">
    <location>
        <begin position="498"/>
        <end position="522"/>
    </location>
</feature>
<dbReference type="InterPro" id="IPR002014">
    <property type="entry name" value="VHS_dom"/>
</dbReference>
<evidence type="ECO:0000259" key="3">
    <source>
        <dbReference type="PROSITE" id="PS50179"/>
    </source>
</evidence>
<dbReference type="PROSITE" id="PS50179">
    <property type="entry name" value="VHS"/>
    <property type="match status" value="1"/>
</dbReference>
<keyword evidence="5" id="KW-1185">Reference proteome</keyword>
<dbReference type="InterPro" id="IPR044836">
    <property type="entry name" value="TOL_plant"/>
</dbReference>
<evidence type="ECO:0000256" key="1">
    <source>
        <dbReference type="ARBA" id="ARBA00007708"/>
    </source>
</evidence>
<dbReference type="SUPFAM" id="SSF48464">
    <property type="entry name" value="ENTH/VHS domain"/>
    <property type="match status" value="1"/>
</dbReference>
<protein>
    <recommendedName>
        <fullName evidence="3">VHS domain-containing protein</fullName>
    </recommendedName>
</protein>
<feature type="compositionally biased region" description="Polar residues" evidence="2">
    <location>
        <begin position="416"/>
        <end position="434"/>
    </location>
</feature>
<proteinExistence type="inferred from homology"/>
<sequence>MAAKIKEGLRDITQGVVERLKGGPKYADNLLGESLQDQLRKATGRELLEPSEELTSEVVDTINQDIADGKDSKEIVGLLKKRLRNDNPHKQWLTVLLVGRVMRDCAGALGSHQEELLQEVARVMARPARQDSSAGRTTRQAAKELLRSYGRRGSIAFRAINRSTLESASASAEYAAAVNAAVAREAAIVVQEVKSLIEQAQANTELLSEMLVAEQEQDGQSGAKSSLEPSGDEFENELMRELVTEVQELRSLFDAYLEQLQSMSGEPEVEDIMIKALEAVDMLDGALALQQDVACNQREIEQQATAGGAGTAARAGTGTGPVATACSNMSADLILLDDLDALLPQPPPVLAGNPAAPPPVAIAAAATADPFAALDTVAVHATLSPSSTQPQPPGPGPSTAAVASGHPPFAGLHGTVLQQQQQHGYMPDTQQSPSYGVYGAQGTSQATHSGVSLAPPAAAATNPNNPFAAPPTPSLHPPLTVSPGPMATVSSGNPFEQNPPTGGAGNPFAAAPAAPSGGSNPSVIDSEWAMFFANRTAGAAASSQQQH</sequence>
<feature type="compositionally biased region" description="Polar residues" evidence="2">
    <location>
        <begin position="441"/>
        <end position="450"/>
    </location>
</feature>
<dbReference type="Proteomes" id="UP001165090">
    <property type="component" value="Unassembled WGS sequence"/>
</dbReference>
<dbReference type="PANTHER" id="PTHR45898">
    <property type="entry name" value="TOM1-LIKE PROTEIN"/>
    <property type="match status" value="1"/>
</dbReference>
<reference evidence="4 5" key="1">
    <citation type="journal article" date="2023" name="IScience">
        <title>Expanded male sex-determining region conserved during the evolution of homothallism in the green alga Volvox.</title>
        <authorList>
            <person name="Yamamoto K."/>
            <person name="Matsuzaki R."/>
            <person name="Mahakham W."/>
            <person name="Heman W."/>
            <person name="Sekimoto H."/>
            <person name="Kawachi M."/>
            <person name="Minakuchi Y."/>
            <person name="Toyoda A."/>
            <person name="Nozaki H."/>
        </authorList>
    </citation>
    <scope>NUCLEOTIDE SEQUENCE [LARGE SCALE GENOMIC DNA]</scope>
    <source>
        <strain evidence="4 5">NIES-4468</strain>
    </source>
</reference>
<evidence type="ECO:0000313" key="4">
    <source>
        <dbReference type="EMBL" id="GLI61839.1"/>
    </source>
</evidence>
<feature type="region of interest" description="Disordered" evidence="2">
    <location>
        <begin position="383"/>
        <end position="524"/>
    </location>
</feature>
<accession>A0ABQ5RWT2</accession>
<dbReference type="PANTHER" id="PTHR45898:SF4">
    <property type="entry name" value="TARGET OF MYB PROTEIN 1"/>
    <property type="match status" value="1"/>
</dbReference>